<dbReference type="PRINTS" id="PR00483">
    <property type="entry name" value="BACPHPHTASE"/>
</dbReference>
<proteinExistence type="predicted"/>
<dbReference type="AlphaFoldDB" id="A0ABD7V4S7"/>
<sequence>MITAAAAVAATIALVAPAQAAPGKPTPEPFPVTDLARLYASDISSYPGGTYLQIVDPFAEVRRDHPAIMRSNLAKVIEINNGAADDPARQRRALADAHDDPLWTMSDAFGAKLGRDFRAALAAGRLPKTKALFSDYLARAGGPASATLVEKYVFDNPRPFVVAPTKIRRYMRGGVDEYASLRTNPSYPSGHSALFFWRGTLFATMFPELGPQFLARAAEGGYHRIVLGVHYPLDVIGGAMVGQAAAADRRHDPEFRRLLDQSATEIRRELEWRCGAALSVCISADTPYLDDADAERIYTDHLTYGFPQIGAKNHRMIVPHRAVDLIRPAFPSLTDAQLRRILVATALPAGHPLDDQRPGHSSWQRIDLVRAYNATVSVDEQGRVTVR</sequence>
<dbReference type="GeneID" id="60750925"/>
<dbReference type="InterPro" id="IPR000326">
    <property type="entry name" value="PAP2/HPO"/>
</dbReference>
<dbReference type="InterPro" id="IPR036938">
    <property type="entry name" value="PAP2/HPO_sf"/>
</dbReference>
<evidence type="ECO:0000256" key="1">
    <source>
        <dbReference type="SAM" id="SignalP"/>
    </source>
</evidence>
<dbReference type="SUPFAM" id="SSF48317">
    <property type="entry name" value="Acid phosphatase/Vanadium-dependent haloperoxidase"/>
    <property type="match status" value="1"/>
</dbReference>
<evidence type="ECO:0000313" key="3">
    <source>
        <dbReference type="EMBL" id="VFA89373.1"/>
    </source>
</evidence>
<protein>
    <submittedName>
        <fullName evidence="3">Major phosphate-irrepressible acid phosphatase</fullName>
        <ecNumber evidence="3">3.1.3.2</ecNumber>
    </submittedName>
</protein>
<dbReference type="RefSeq" id="WP_131735335.1">
    <property type="nucleotide sequence ID" value="NZ_CAACYD010000007.1"/>
</dbReference>
<organism evidence="3 4">
    <name type="scientific">Gordonia paraffinivorans</name>
    <dbReference type="NCBI Taxonomy" id="175628"/>
    <lineage>
        <taxon>Bacteria</taxon>
        <taxon>Bacillati</taxon>
        <taxon>Actinomycetota</taxon>
        <taxon>Actinomycetes</taxon>
        <taxon>Mycobacteriales</taxon>
        <taxon>Gordoniaceae</taxon>
        <taxon>Gordonia</taxon>
    </lineage>
</organism>
<dbReference type="InterPro" id="IPR001011">
    <property type="entry name" value="Acid_Pase_classA_bac"/>
</dbReference>
<feature type="chain" id="PRO_5044879407" evidence="1">
    <location>
        <begin position="21"/>
        <end position="387"/>
    </location>
</feature>
<feature type="domain" description="Phosphatidic acid phosphatase type 2/haloperoxidase" evidence="2">
    <location>
        <begin position="133"/>
        <end position="250"/>
    </location>
</feature>
<evidence type="ECO:0000313" key="4">
    <source>
        <dbReference type="Proteomes" id="UP000360750"/>
    </source>
</evidence>
<dbReference type="Proteomes" id="UP000360750">
    <property type="component" value="Unassembled WGS sequence"/>
</dbReference>
<evidence type="ECO:0000259" key="2">
    <source>
        <dbReference type="SMART" id="SM00014"/>
    </source>
</evidence>
<gene>
    <name evidence="3" type="primary">phoC</name>
    <name evidence="3" type="ORF">NCTC8139_02936</name>
</gene>
<keyword evidence="1" id="KW-0732">Signal</keyword>
<dbReference type="EMBL" id="CAACYD010000007">
    <property type="protein sequence ID" value="VFA89373.1"/>
    <property type="molecule type" value="Genomic_DNA"/>
</dbReference>
<reference evidence="3 4" key="1">
    <citation type="submission" date="2019-02" db="EMBL/GenBank/DDBJ databases">
        <authorList>
            <consortium name="Pathogen Informatics"/>
        </authorList>
    </citation>
    <scope>NUCLEOTIDE SEQUENCE [LARGE SCALE GENOMIC DNA]</scope>
    <source>
        <strain evidence="3 4">3012STDY6756503</strain>
    </source>
</reference>
<dbReference type="Gene3D" id="1.20.144.10">
    <property type="entry name" value="Phosphatidic acid phosphatase type 2/haloperoxidase"/>
    <property type="match status" value="1"/>
</dbReference>
<comment type="caution">
    <text evidence="3">The sequence shown here is derived from an EMBL/GenBank/DDBJ whole genome shotgun (WGS) entry which is preliminary data.</text>
</comment>
<dbReference type="GO" id="GO:0003993">
    <property type="term" value="F:acid phosphatase activity"/>
    <property type="evidence" value="ECO:0007669"/>
    <property type="project" value="UniProtKB-EC"/>
</dbReference>
<dbReference type="SMART" id="SM00014">
    <property type="entry name" value="acidPPc"/>
    <property type="match status" value="1"/>
</dbReference>
<feature type="signal peptide" evidence="1">
    <location>
        <begin position="1"/>
        <end position="20"/>
    </location>
</feature>
<dbReference type="Pfam" id="PF01569">
    <property type="entry name" value="PAP2"/>
    <property type="match status" value="1"/>
</dbReference>
<accession>A0ABD7V4S7</accession>
<dbReference type="EC" id="3.1.3.2" evidence="3"/>
<keyword evidence="3" id="KW-0378">Hydrolase</keyword>
<name>A0ABD7V4S7_9ACTN</name>